<comment type="caution">
    <text evidence="1">The sequence shown here is derived from an EMBL/GenBank/DDBJ whole genome shotgun (WGS) entry which is preliminary data.</text>
</comment>
<organism evidence="1 2">
    <name type="scientific">Trichinella murrelli</name>
    <dbReference type="NCBI Taxonomy" id="144512"/>
    <lineage>
        <taxon>Eukaryota</taxon>
        <taxon>Metazoa</taxon>
        <taxon>Ecdysozoa</taxon>
        <taxon>Nematoda</taxon>
        <taxon>Enoplea</taxon>
        <taxon>Dorylaimia</taxon>
        <taxon>Trichinellida</taxon>
        <taxon>Trichinellidae</taxon>
        <taxon>Trichinella</taxon>
    </lineage>
</organism>
<evidence type="ECO:0000313" key="2">
    <source>
        <dbReference type="Proteomes" id="UP000055048"/>
    </source>
</evidence>
<proteinExistence type="predicted"/>
<dbReference type="Proteomes" id="UP000055048">
    <property type="component" value="Unassembled WGS sequence"/>
</dbReference>
<reference evidence="1 2" key="1">
    <citation type="submission" date="2015-01" db="EMBL/GenBank/DDBJ databases">
        <title>Evolution of Trichinella species and genotypes.</title>
        <authorList>
            <person name="Korhonen P.K."/>
            <person name="Edoardo P."/>
            <person name="Giuseppe L.R."/>
            <person name="Gasser R.B."/>
        </authorList>
    </citation>
    <scope>NUCLEOTIDE SEQUENCE [LARGE SCALE GENOMIC DNA]</scope>
    <source>
        <strain evidence="1">ISS417</strain>
    </source>
</reference>
<protein>
    <submittedName>
        <fullName evidence="1">Uncharacterized protein</fullName>
    </submittedName>
</protein>
<accession>A0A0V0U6P9</accession>
<dbReference type="OrthoDB" id="10436629at2759"/>
<dbReference type="AlphaFoldDB" id="A0A0V0U6P9"/>
<dbReference type="EMBL" id="JYDJ01000051">
    <property type="protein sequence ID" value="KRX46811.1"/>
    <property type="molecule type" value="Genomic_DNA"/>
</dbReference>
<sequence>MALLWEMFYVRTKGSPFMLRLDCLSNSFDRREEGQSRWLNTSSFKQTQTNTRSFIPYKYRLEKRTPSSATNILEVELYSSHTELPLLEKFLACVMIRLTAPGRGSRAQPYPAIAVMNNFPISGSFPLV</sequence>
<keyword evidence="2" id="KW-1185">Reference proteome</keyword>
<gene>
    <name evidence="1" type="ORF">T05_3637</name>
</gene>
<name>A0A0V0U6P9_9BILA</name>
<evidence type="ECO:0000313" key="1">
    <source>
        <dbReference type="EMBL" id="KRX46811.1"/>
    </source>
</evidence>